<gene>
    <name evidence="8 10" type="primary">rpsT</name>
    <name evidence="10" type="ORF">H5P30_03020</name>
</gene>
<evidence type="ECO:0000256" key="4">
    <source>
        <dbReference type="ARBA" id="ARBA00022884"/>
    </source>
</evidence>
<dbReference type="PANTHER" id="PTHR33398">
    <property type="entry name" value="30S RIBOSOMAL PROTEIN S20"/>
    <property type="match status" value="1"/>
</dbReference>
<comment type="function">
    <text evidence="1 8">Binds directly to 16S ribosomal RNA.</text>
</comment>
<dbReference type="PANTHER" id="PTHR33398:SF1">
    <property type="entry name" value="SMALL RIBOSOMAL SUBUNIT PROTEIN BS20C"/>
    <property type="match status" value="1"/>
</dbReference>
<protein>
    <recommendedName>
        <fullName evidence="7 8">Small ribosomal subunit protein bS20</fullName>
    </recommendedName>
</protein>
<dbReference type="AlphaFoldDB" id="A0A7X1AVN6"/>
<evidence type="ECO:0000313" key="11">
    <source>
        <dbReference type="Proteomes" id="UP000525652"/>
    </source>
</evidence>
<keyword evidence="4 8" id="KW-0694">RNA-binding</keyword>
<evidence type="ECO:0000256" key="2">
    <source>
        <dbReference type="ARBA" id="ARBA00007634"/>
    </source>
</evidence>
<proteinExistence type="inferred from homology"/>
<evidence type="ECO:0000256" key="5">
    <source>
        <dbReference type="ARBA" id="ARBA00022980"/>
    </source>
</evidence>
<dbReference type="HAMAP" id="MF_00500">
    <property type="entry name" value="Ribosomal_bS20"/>
    <property type="match status" value="1"/>
</dbReference>
<dbReference type="GO" id="GO:0003735">
    <property type="term" value="F:structural constituent of ribosome"/>
    <property type="evidence" value="ECO:0007669"/>
    <property type="project" value="InterPro"/>
</dbReference>
<keyword evidence="6 8" id="KW-0687">Ribonucleoprotein</keyword>
<evidence type="ECO:0000256" key="6">
    <source>
        <dbReference type="ARBA" id="ARBA00023274"/>
    </source>
</evidence>
<feature type="region of interest" description="Disordered" evidence="9">
    <location>
        <begin position="61"/>
        <end position="84"/>
    </location>
</feature>
<dbReference type="Proteomes" id="UP000525652">
    <property type="component" value="Unassembled WGS sequence"/>
</dbReference>
<evidence type="ECO:0000313" key="10">
    <source>
        <dbReference type="EMBL" id="MBC2600749.1"/>
    </source>
</evidence>
<comment type="similarity">
    <text evidence="2 8">Belongs to the bacterial ribosomal protein bS20 family.</text>
</comment>
<dbReference type="RefSeq" id="WP_185691487.1">
    <property type="nucleotide sequence ID" value="NZ_JACHVA010000033.1"/>
</dbReference>
<name>A0A7X1AVN6_9BACT</name>
<evidence type="ECO:0000256" key="8">
    <source>
        <dbReference type="HAMAP-Rule" id="MF_00500"/>
    </source>
</evidence>
<organism evidence="10 11">
    <name type="scientific">Puniceicoccus vermicola</name>
    <dbReference type="NCBI Taxonomy" id="388746"/>
    <lineage>
        <taxon>Bacteria</taxon>
        <taxon>Pseudomonadati</taxon>
        <taxon>Verrucomicrobiota</taxon>
        <taxon>Opitutia</taxon>
        <taxon>Puniceicoccales</taxon>
        <taxon>Puniceicoccaceae</taxon>
        <taxon>Puniceicoccus</taxon>
    </lineage>
</organism>
<dbReference type="SUPFAM" id="SSF46992">
    <property type="entry name" value="Ribosomal protein S20"/>
    <property type="match status" value="1"/>
</dbReference>
<dbReference type="Gene3D" id="1.20.58.110">
    <property type="entry name" value="Ribosomal protein S20"/>
    <property type="match status" value="1"/>
</dbReference>
<dbReference type="InterPro" id="IPR036510">
    <property type="entry name" value="Ribosomal_bS20_sf"/>
</dbReference>
<keyword evidence="3 8" id="KW-0699">rRNA-binding</keyword>
<dbReference type="GO" id="GO:0005829">
    <property type="term" value="C:cytosol"/>
    <property type="evidence" value="ECO:0007669"/>
    <property type="project" value="TreeGrafter"/>
</dbReference>
<dbReference type="GO" id="GO:0070181">
    <property type="term" value="F:small ribosomal subunit rRNA binding"/>
    <property type="evidence" value="ECO:0007669"/>
    <property type="project" value="TreeGrafter"/>
</dbReference>
<dbReference type="GO" id="GO:0006412">
    <property type="term" value="P:translation"/>
    <property type="evidence" value="ECO:0007669"/>
    <property type="project" value="UniProtKB-UniRule"/>
</dbReference>
<dbReference type="GO" id="GO:0015935">
    <property type="term" value="C:small ribosomal subunit"/>
    <property type="evidence" value="ECO:0007669"/>
    <property type="project" value="TreeGrafter"/>
</dbReference>
<dbReference type="InterPro" id="IPR002583">
    <property type="entry name" value="Ribosomal_bS20"/>
</dbReference>
<evidence type="ECO:0000256" key="7">
    <source>
        <dbReference type="ARBA" id="ARBA00035136"/>
    </source>
</evidence>
<dbReference type="NCBIfam" id="TIGR00029">
    <property type="entry name" value="S20"/>
    <property type="match status" value="1"/>
</dbReference>
<dbReference type="Pfam" id="PF01649">
    <property type="entry name" value="Ribosomal_S20p"/>
    <property type="match status" value="1"/>
</dbReference>
<feature type="compositionally biased region" description="Basic and acidic residues" evidence="9">
    <location>
        <begin position="7"/>
        <end position="22"/>
    </location>
</feature>
<keyword evidence="5 8" id="KW-0689">Ribosomal protein</keyword>
<sequence length="84" mass="9281">MANTKASLKDIRQIEKRTEHNKQVRSRLKTLARKVKAARATGDSDQAKSAARDYIAASDKAAKSSIIHPNKANRHKASVSDLVR</sequence>
<feature type="region of interest" description="Disordered" evidence="9">
    <location>
        <begin position="1"/>
        <end position="27"/>
    </location>
</feature>
<evidence type="ECO:0000256" key="9">
    <source>
        <dbReference type="SAM" id="MobiDB-lite"/>
    </source>
</evidence>
<evidence type="ECO:0000256" key="3">
    <source>
        <dbReference type="ARBA" id="ARBA00022730"/>
    </source>
</evidence>
<reference evidence="10 11" key="1">
    <citation type="submission" date="2020-07" db="EMBL/GenBank/DDBJ databases">
        <authorList>
            <person name="Feng X."/>
        </authorList>
    </citation>
    <scope>NUCLEOTIDE SEQUENCE [LARGE SCALE GENOMIC DNA]</scope>
    <source>
        <strain evidence="10 11">JCM14086</strain>
    </source>
</reference>
<keyword evidence="11" id="KW-1185">Reference proteome</keyword>
<evidence type="ECO:0000256" key="1">
    <source>
        <dbReference type="ARBA" id="ARBA00003134"/>
    </source>
</evidence>
<dbReference type="EMBL" id="JACHVA010000033">
    <property type="protein sequence ID" value="MBC2600749.1"/>
    <property type="molecule type" value="Genomic_DNA"/>
</dbReference>
<accession>A0A7X1AVN6</accession>
<comment type="caution">
    <text evidence="10">The sequence shown here is derived from an EMBL/GenBank/DDBJ whole genome shotgun (WGS) entry which is preliminary data.</text>
</comment>